<name>B4MB29_DROVI</name>
<dbReference type="InterPro" id="IPR009259">
    <property type="entry name" value="Roughex"/>
</dbReference>
<feature type="region of interest" description="Disordered" evidence="1">
    <location>
        <begin position="214"/>
        <end position="310"/>
    </location>
</feature>
<evidence type="ECO:0000256" key="1">
    <source>
        <dbReference type="SAM" id="MobiDB-lite"/>
    </source>
</evidence>
<dbReference type="InParanoid" id="B4MB29"/>
<dbReference type="Proteomes" id="UP000008792">
    <property type="component" value="Unassembled WGS sequence"/>
</dbReference>
<dbReference type="AlphaFoldDB" id="B4MB29"/>
<proteinExistence type="predicted"/>
<dbReference type="KEGG" id="dvi:6634731"/>
<protein>
    <submittedName>
        <fullName evidence="2">Uncharacterized protein</fullName>
    </submittedName>
</protein>
<accession>B4MB29</accession>
<dbReference type="HOGENOM" id="CLU_829681_0_0_1"/>
<feature type="region of interest" description="Disordered" evidence="1">
    <location>
        <begin position="105"/>
        <end position="145"/>
    </location>
</feature>
<reference evidence="2 3" key="1">
    <citation type="journal article" date="2007" name="Nature">
        <title>Evolution of genes and genomes on the Drosophila phylogeny.</title>
        <authorList>
            <consortium name="Drosophila 12 Genomes Consortium"/>
            <person name="Clark A.G."/>
            <person name="Eisen M.B."/>
            <person name="Smith D.R."/>
            <person name="Bergman C.M."/>
            <person name="Oliver B."/>
            <person name="Markow T.A."/>
            <person name="Kaufman T.C."/>
            <person name="Kellis M."/>
            <person name="Gelbart W."/>
            <person name="Iyer V.N."/>
            <person name="Pollard D.A."/>
            <person name="Sackton T.B."/>
            <person name="Larracuente A.M."/>
            <person name="Singh N.D."/>
            <person name="Abad J.P."/>
            <person name="Abt D.N."/>
            <person name="Adryan B."/>
            <person name="Aguade M."/>
            <person name="Akashi H."/>
            <person name="Anderson W.W."/>
            <person name="Aquadro C.F."/>
            <person name="Ardell D.H."/>
            <person name="Arguello R."/>
            <person name="Artieri C.G."/>
            <person name="Barbash D.A."/>
            <person name="Barker D."/>
            <person name="Barsanti P."/>
            <person name="Batterham P."/>
            <person name="Batzoglou S."/>
            <person name="Begun D."/>
            <person name="Bhutkar A."/>
            <person name="Blanco E."/>
            <person name="Bosak S.A."/>
            <person name="Bradley R.K."/>
            <person name="Brand A.D."/>
            <person name="Brent M.R."/>
            <person name="Brooks A.N."/>
            <person name="Brown R.H."/>
            <person name="Butlin R.K."/>
            <person name="Caggese C."/>
            <person name="Calvi B.R."/>
            <person name="Bernardo de Carvalho A."/>
            <person name="Caspi A."/>
            <person name="Castrezana S."/>
            <person name="Celniker S.E."/>
            <person name="Chang J.L."/>
            <person name="Chapple C."/>
            <person name="Chatterji S."/>
            <person name="Chinwalla A."/>
            <person name="Civetta A."/>
            <person name="Clifton S.W."/>
            <person name="Comeron J.M."/>
            <person name="Costello J.C."/>
            <person name="Coyne J.A."/>
            <person name="Daub J."/>
            <person name="David R.G."/>
            <person name="Delcher A.L."/>
            <person name="Delehaunty K."/>
            <person name="Do C.B."/>
            <person name="Ebling H."/>
            <person name="Edwards K."/>
            <person name="Eickbush T."/>
            <person name="Evans J.D."/>
            <person name="Filipski A."/>
            <person name="Findeiss S."/>
            <person name="Freyhult E."/>
            <person name="Fulton L."/>
            <person name="Fulton R."/>
            <person name="Garcia A.C."/>
            <person name="Gardiner A."/>
            <person name="Garfield D.A."/>
            <person name="Garvin B.E."/>
            <person name="Gibson G."/>
            <person name="Gilbert D."/>
            <person name="Gnerre S."/>
            <person name="Godfrey J."/>
            <person name="Good R."/>
            <person name="Gotea V."/>
            <person name="Gravely B."/>
            <person name="Greenberg A.J."/>
            <person name="Griffiths-Jones S."/>
            <person name="Gross S."/>
            <person name="Guigo R."/>
            <person name="Gustafson E.A."/>
            <person name="Haerty W."/>
            <person name="Hahn M.W."/>
            <person name="Halligan D.L."/>
            <person name="Halpern A.L."/>
            <person name="Halter G.M."/>
            <person name="Han M.V."/>
            <person name="Heger A."/>
            <person name="Hillier L."/>
            <person name="Hinrichs A.S."/>
            <person name="Holmes I."/>
            <person name="Hoskins R.A."/>
            <person name="Hubisz M.J."/>
            <person name="Hultmark D."/>
            <person name="Huntley M.A."/>
            <person name="Jaffe D.B."/>
            <person name="Jagadeeshan S."/>
            <person name="Jeck W.R."/>
            <person name="Johnson J."/>
            <person name="Jones C.D."/>
            <person name="Jordan W.C."/>
            <person name="Karpen G.H."/>
            <person name="Kataoka E."/>
            <person name="Keightley P.D."/>
            <person name="Kheradpour P."/>
            <person name="Kirkness E.F."/>
            <person name="Koerich L.B."/>
            <person name="Kristiansen K."/>
            <person name="Kudrna D."/>
            <person name="Kulathinal R.J."/>
            <person name="Kumar S."/>
            <person name="Kwok R."/>
            <person name="Lander E."/>
            <person name="Langley C.H."/>
            <person name="Lapoint R."/>
            <person name="Lazzaro B.P."/>
            <person name="Lee S.J."/>
            <person name="Levesque L."/>
            <person name="Li R."/>
            <person name="Lin C.F."/>
            <person name="Lin M.F."/>
            <person name="Lindblad-Toh K."/>
            <person name="Llopart A."/>
            <person name="Long M."/>
            <person name="Low L."/>
            <person name="Lozovsky E."/>
            <person name="Lu J."/>
            <person name="Luo M."/>
            <person name="Machado C.A."/>
            <person name="Makalowski W."/>
            <person name="Marzo M."/>
            <person name="Matsuda M."/>
            <person name="Matzkin L."/>
            <person name="McAllister B."/>
            <person name="McBride C.S."/>
            <person name="McKernan B."/>
            <person name="McKernan K."/>
            <person name="Mendez-Lago M."/>
            <person name="Minx P."/>
            <person name="Mollenhauer M.U."/>
            <person name="Montooth K."/>
            <person name="Mount S.M."/>
            <person name="Mu X."/>
            <person name="Myers E."/>
            <person name="Negre B."/>
            <person name="Newfeld S."/>
            <person name="Nielsen R."/>
            <person name="Noor M.A."/>
            <person name="O'Grady P."/>
            <person name="Pachter L."/>
            <person name="Papaceit M."/>
            <person name="Parisi M.J."/>
            <person name="Parisi M."/>
            <person name="Parts L."/>
            <person name="Pedersen J.S."/>
            <person name="Pesole G."/>
            <person name="Phillippy A.M."/>
            <person name="Ponting C.P."/>
            <person name="Pop M."/>
            <person name="Porcelli D."/>
            <person name="Powell J.R."/>
            <person name="Prohaska S."/>
            <person name="Pruitt K."/>
            <person name="Puig M."/>
            <person name="Quesneville H."/>
            <person name="Ram K.R."/>
            <person name="Rand D."/>
            <person name="Rasmussen M.D."/>
            <person name="Reed L.K."/>
            <person name="Reenan R."/>
            <person name="Reily A."/>
            <person name="Remington K.A."/>
            <person name="Rieger T.T."/>
            <person name="Ritchie M.G."/>
            <person name="Robin C."/>
            <person name="Rogers Y.H."/>
            <person name="Rohde C."/>
            <person name="Rozas J."/>
            <person name="Rubenfield M.J."/>
            <person name="Ruiz A."/>
            <person name="Russo S."/>
            <person name="Salzberg S.L."/>
            <person name="Sanchez-Gracia A."/>
            <person name="Saranga D.J."/>
            <person name="Sato H."/>
            <person name="Schaeffer S.W."/>
            <person name="Schatz M.C."/>
            <person name="Schlenke T."/>
            <person name="Schwartz R."/>
            <person name="Segarra C."/>
            <person name="Singh R.S."/>
            <person name="Sirot L."/>
            <person name="Sirota M."/>
            <person name="Sisneros N.B."/>
            <person name="Smith C.D."/>
            <person name="Smith T.F."/>
            <person name="Spieth J."/>
            <person name="Stage D.E."/>
            <person name="Stark A."/>
            <person name="Stephan W."/>
            <person name="Strausberg R.L."/>
            <person name="Strempel S."/>
            <person name="Sturgill D."/>
            <person name="Sutton G."/>
            <person name="Sutton G.G."/>
            <person name="Tao W."/>
            <person name="Teichmann S."/>
            <person name="Tobari Y.N."/>
            <person name="Tomimura Y."/>
            <person name="Tsolas J.M."/>
            <person name="Valente V.L."/>
            <person name="Venter E."/>
            <person name="Venter J.C."/>
            <person name="Vicario S."/>
            <person name="Vieira F.G."/>
            <person name="Vilella A.J."/>
            <person name="Villasante A."/>
            <person name="Walenz B."/>
            <person name="Wang J."/>
            <person name="Wasserman M."/>
            <person name="Watts T."/>
            <person name="Wilson D."/>
            <person name="Wilson R.K."/>
            <person name="Wing R.A."/>
            <person name="Wolfner M.F."/>
            <person name="Wong A."/>
            <person name="Wong G.K."/>
            <person name="Wu C.I."/>
            <person name="Wu G."/>
            <person name="Yamamoto D."/>
            <person name="Yang H.P."/>
            <person name="Yang S.P."/>
            <person name="Yorke J.A."/>
            <person name="Yoshida K."/>
            <person name="Zdobnov E."/>
            <person name="Zhang P."/>
            <person name="Zhang Y."/>
            <person name="Zimin A.V."/>
            <person name="Baldwin J."/>
            <person name="Abdouelleil A."/>
            <person name="Abdulkadir J."/>
            <person name="Abebe A."/>
            <person name="Abera B."/>
            <person name="Abreu J."/>
            <person name="Acer S.C."/>
            <person name="Aftuck L."/>
            <person name="Alexander A."/>
            <person name="An P."/>
            <person name="Anderson E."/>
            <person name="Anderson S."/>
            <person name="Arachi H."/>
            <person name="Azer M."/>
            <person name="Bachantsang P."/>
            <person name="Barry A."/>
            <person name="Bayul T."/>
            <person name="Berlin A."/>
            <person name="Bessette D."/>
            <person name="Bloom T."/>
            <person name="Blye J."/>
            <person name="Boguslavskiy L."/>
            <person name="Bonnet C."/>
            <person name="Boukhgalter B."/>
            <person name="Bourzgui I."/>
            <person name="Brown A."/>
            <person name="Cahill P."/>
            <person name="Channer S."/>
            <person name="Cheshatsang Y."/>
            <person name="Chuda L."/>
            <person name="Citroen M."/>
            <person name="Collymore A."/>
            <person name="Cooke P."/>
            <person name="Costello M."/>
            <person name="D'Aco K."/>
            <person name="Daza R."/>
            <person name="De Haan G."/>
            <person name="DeGray S."/>
            <person name="DeMaso C."/>
            <person name="Dhargay N."/>
            <person name="Dooley K."/>
            <person name="Dooley E."/>
            <person name="Doricent M."/>
            <person name="Dorje P."/>
            <person name="Dorjee K."/>
            <person name="Dupes A."/>
            <person name="Elong R."/>
            <person name="Falk J."/>
            <person name="Farina A."/>
            <person name="Faro S."/>
            <person name="Ferguson D."/>
            <person name="Fisher S."/>
            <person name="Foley C.D."/>
            <person name="Franke A."/>
            <person name="Friedrich D."/>
            <person name="Gadbois L."/>
            <person name="Gearin G."/>
            <person name="Gearin C.R."/>
            <person name="Giannoukos G."/>
            <person name="Goode T."/>
            <person name="Graham J."/>
            <person name="Grandbois E."/>
            <person name="Grewal S."/>
            <person name="Gyaltsen K."/>
            <person name="Hafez N."/>
            <person name="Hagos B."/>
            <person name="Hall J."/>
            <person name="Henson C."/>
            <person name="Hollinger A."/>
            <person name="Honan T."/>
            <person name="Huard M.D."/>
            <person name="Hughes L."/>
            <person name="Hurhula B."/>
            <person name="Husby M.E."/>
            <person name="Kamat A."/>
            <person name="Kanga B."/>
            <person name="Kashin S."/>
            <person name="Khazanovich D."/>
            <person name="Kisner P."/>
            <person name="Lance K."/>
            <person name="Lara M."/>
            <person name="Lee W."/>
            <person name="Lennon N."/>
            <person name="Letendre F."/>
            <person name="LeVine R."/>
            <person name="Lipovsky A."/>
            <person name="Liu X."/>
            <person name="Liu J."/>
            <person name="Liu S."/>
            <person name="Lokyitsang T."/>
            <person name="Lokyitsang Y."/>
            <person name="Lubonja R."/>
            <person name="Lui A."/>
            <person name="MacDonald P."/>
            <person name="Magnisalis V."/>
            <person name="Maru K."/>
            <person name="Matthews C."/>
            <person name="McCusker W."/>
            <person name="McDonough S."/>
            <person name="Mehta T."/>
            <person name="Meldrim J."/>
            <person name="Meneus L."/>
            <person name="Mihai O."/>
            <person name="Mihalev A."/>
            <person name="Mihova T."/>
            <person name="Mittelman R."/>
            <person name="Mlenga V."/>
            <person name="Montmayeur A."/>
            <person name="Mulrain L."/>
            <person name="Navidi A."/>
            <person name="Naylor J."/>
            <person name="Negash T."/>
            <person name="Nguyen T."/>
            <person name="Nguyen N."/>
            <person name="Nicol R."/>
            <person name="Norbu C."/>
            <person name="Norbu N."/>
            <person name="Novod N."/>
            <person name="O'Neill B."/>
            <person name="Osman S."/>
            <person name="Markiewicz E."/>
            <person name="Oyono O.L."/>
            <person name="Patti C."/>
            <person name="Phunkhang P."/>
            <person name="Pierre F."/>
            <person name="Priest M."/>
            <person name="Raghuraman S."/>
            <person name="Rege F."/>
            <person name="Reyes R."/>
            <person name="Rise C."/>
            <person name="Rogov P."/>
            <person name="Ross K."/>
            <person name="Ryan E."/>
            <person name="Settipalli S."/>
            <person name="Shea T."/>
            <person name="Sherpa N."/>
            <person name="Shi L."/>
            <person name="Shih D."/>
            <person name="Sparrow T."/>
            <person name="Spaulding J."/>
            <person name="Stalker J."/>
            <person name="Stange-Thomann N."/>
            <person name="Stavropoulos S."/>
            <person name="Stone C."/>
            <person name="Strader C."/>
            <person name="Tesfaye S."/>
            <person name="Thomson T."/>
            <person name="Thoulutsang Y."/>
            <person name="Thoulutsang D."/>
            <person name="Topham K."/>
            <person name="Topping I."/>
            <person name="Tsamla T."/>
            <person name="Vassiliev H."/>
            <person name="Vo A."/>
            <person name="Wangchuk T."/>
            <person name="Wangdi T."/>
            <person name="Weiand M."/>
            <person name="Wilkinson J."/>
            <person name="Wilson A."/>
            <person name="Yadav S."/>
            <person name="Young G."/>
            <person name="Yu Q."/>
            <person name="Zembek L."/>
            <person name="Zhong D."/>
            <person name="Zimmer A."/>
            <person name="Zwirko Z."/>
            <person name="Jaffe D.B."/>
            <person name="Alvarez P."/>
            <person name="Brockman W."/>
            <person name="Butler J."/>
            <person name="Chin C."/>
            <person name="Gnerre S."/>
            <person name="Grabherr M."/>
            <person name="Kleber M."/>
            <person name="Mauceli E."/>
            <person name="MacCallum I."/>
        </authorList>
    </citation>
    <scope>NUCLEOTIDE SEQUENCE [LARGE SCALE GENOMIC DNA]</scope>
    <source>
        <strain evidence="3">Tucson 15010-1051.87</strain>
    </source>
</reference>
<evidence type="ECO:0000313" key="3">
    <source>
        <dbReference type="Proteomes" id="UP000008792"/>
    </source>
</evidence>
<dbReference type="OMA" id="PRKRQHK"/>
<evidence type="ECO:0000313" key="2">
    <source>
        <dbReference type="EMBL" id="EDW66438.1"/>
    </source>
</evidence>
<dbReference type="EMBL" id="CH940655">
    <property type="protein sequence ID" value="EDW66438.1"/>
    <property type="molecule type" value="Genomic_DNA"/>
</dbReference>
<dbReference type="OrthoDB" id="7860718at2759"/>
<feature type="compositionally biased region" description="Polar residues" evidence="1">
    <location>
        <begin position="130"/>
        <end position="145"/>
    </location>
</feature>
<dbReference type="PhylomeDB" id="B4MB29"/>
<dbReference type="Pfam" id="PF06020">
    <property type="entry name" value="Roughex"/>
    <property type="match status" value="1"/>
</dbReference>
<sequence>MHEEQTTDAPADVASPSQVMRRFVQCMDDDDVRRELTDDCILSVLGRSIKGVSAVTGYVRTQLTGRYKHVGFRAASHCSEAQKSLIMERYARSFHVLRSRRKVAKPMPSSLHMRPESDDDEDGEPDAIQCPNQLVTPPRSSAHAQSPQLLHYIESSGVLEAAHEHDDGGIDLGESCQVRLMLGYRCSSLAYTNECAVEISLVIYEKLKPRSLQHPARIRTSSGVQRQSRMRSSRNVHTDDEGELPATRSVRRTLFTSADCEESEESLVRMLPEDSPAKPPPALTPRKRQHKTDPNVKSKRLTVLGGGMRF</sequence>
<gene>
    <name evidence="2" type="primary">Dvir\GJ16032</name>
    <name evidence="2" type="ORF">Dvir_GJ16032</name>
</gene>
<dbReference type="eggNOG" id="ENOG502TCUG">
    <property type="taxonomic scope" value="Eukaryota"/>
</dbReference>
<keyword evidence="3" id="KW-1185">Reference proteome</keyword>
<organism evidence="2 3">
    <name type="scientific">Drosophila virilis</name>
    <name type="common">Fruit fly</name>
    <dbReference type="NCBI Taxonomy" id="7244"/>
    <lineage>
        <taxon>Eukaryota</taxon>
        <taxon>Metazoa</taxon>
        <taxon>Ecdysozoa</taxon>
        <taxon>Arthropoda</taxon>
        <taxon>Hexapoda</taxon>
        <taxon>Insecta</taxon>
        <taxon>Pterygota</taxon>
        <taxon>Neoptera</taxon>
        <taxon>Endopterygota</taxon>
        <taxon>Diptera</taxon>
        <taxon>Brachycera</taxon>
        <taxon>Muscomorpha</taxon>
        <taxon>Ephydroidea</taxon>
        <taxon>Drosophilidae</taxon>
        <taxon>Drosophila</taxon>
    </lineage>
</organism>
<dbReference type="FunCoup" id="B4MB29">
    <property type="interactions" value="187"/>
</dbReference>